<dbReference type="GO" id="GO:0071468">
    <property type="term" value="P:cellular response to acidic pH"/>
    <property type="evidence" value="ECO:0007669"/>
    <property type="project" value="InterPro"/>
</dbReference>
<dbReference type="InterPro" id="IPR024753">
    <property type="entry name" value="AriR"/>
</dbReference>
<dbReference type="RefSeq" id="WP_007854451.1">
    <property type="nucleotide sequence ID" value="NZ_CABMLV010000002.1"/>
</dbReference>
<evidence type="ECO:0000313" key="2">
    <source>
        <dbReference type="EMBL" id="KAB0877097.1"/>
    </source>
</evidence>
<reference evidence="2 3" key="3">
    <citation type="submission" date="2019-09" db="EMBL/GenBank/DDBJ databases">
        <title>Prevalence, distribution, and phylogeny of type two toxin-antitoxin genes possessed by Cronobacter species where C. sakazakii homologs follow sequence type lineages.</title>
        <authorList>
            <person name="Finkelstein S."/>
            <person name="Negrete F."/>
            <person name="Jang H."/>
            <person name="Gopinath G.R."/>
            <person name="Tall B.D."/>
        </authorList>
    </citation>
    <scope>NUCLEOTIDE SEQUENCE [LARGE SCALE GENOMIC DNA]</scope>
    <source>
        <strain evidence="2 3">MOD1_Comp4</strain>
    </source>
</reference>
<dbReference type="Proteomes" id="UP000439917">
    <property type="component" value="Unassembled WGS sequence"/>
</dbReference>
<name>A0A222ZDN8_CROSK</name>
<gene>
    <name evidence="1" type="primary">ariR</name>
    <name evidence="2" type="ORF">FZI38_15275</name>
</gene>
<evidence type="ECO:0000313" key="3">
    <source>
        <dbReference type="Proteomes" id="UP000439917"/>
    </source>
</evidence>
<dbReference type="EMBL" id="WAGF01000014">
    <property type="protein sequence ID" value="KAB0877097.1"/>
    <property type="molecule type" value="Genomic_DNA"/>
</dbReference>
<dbReference type="AlphaFoldDB" id="A0A222ZDN8"/>
<reference evidence="1" key="2">
    <citation type="submission" date="2019-05" db="EMBL/GenBank/DDBJ databases">
        <authorList>
            <person name="Shi L."/>
            <person name="Feng J."/>
            <person name="Zhang D."/>
            <person name="Zhou D."/>
        </authorList>
    </citation>
    <scope>NUCLEOTIDE SEQUENCE</scope>
    <source>
        <strain evidence="1">505108</strain>
        <plasmid evidence="1">p505108-T6SS</plasmid>
    </source>
</reference>
<dbReference type="GeneID" id="56733558"/>
<dbReference type="Gene3D" id="1.20.5.5260">
    <property type="match status" value="1"/>
</dbReference>
<dbReference type="Pfam" id="PF10798">
    <property type="entry name" value="YmgB"/>
    <property type="match status" value="1"/>
</dbReference>
<geneLocation type="plasmid" evidence="1">
    <name>p505108-T6SS</name>
</geneLocation>
<evidence type="ECO:0000313" key="1">
    <source>
        <dbReference type="EMBL" id="ASR82184.1"/>
    </source>
</evidence>
<sequence length="92" mass="9926">MSQVMLNPIDLQADLPDTALSEYFRNAGDMLAQEAALLGAVVSNILATDGHLTHKAIILQLIGVLETTDDVVMADVVRKTLEIVVDHTVDDI</sequence>
<reference evidence="1" key="1">
    <citation type="journal article" date="2018" name="Virulence">
        <title>Co-occurrence of 3 different resistance plasmids in a multi-drug resistant Cronobacter sakazakii isolate causing neonatal infections.</title>
        <authorList>
            <person name="Shi L."/>
            <person name="Liang Q."/>
            <person name="Zhan Z."/>
            <person name="Feng J."/>
            <person name="Zhao Y."/>
            <person name="Chen Y."/>
            <person name="Huang M."/>
            <person name="Tong Y."/>
            <person name="Wu W."/>
            <person name="Chen W."/>
            <person name="Li X."/>
            <person name="Yin Z."/>
            <person name="Wang J."/>
            <person name="Zhou D."/>
        </authorList>
    </citation>
    <scope>NUCLEOTIDE SEQUENCE</scope>
    <source>
        <strain evidence="1">505108</strain>
        <plasmid evidence="1">p505108-T6SS</plasmid>
    </source>
</reference>
<proteinExistence type="predicted"/>
<organism evidence="1">
    <name type="scientific">Cronobacter sakazakii</name>
    <name type="common">Enterobacter sakazakii</name>
    <dbReference type="NCBI Taxonomy" id="28141"/>
    <lineage>
        <taxon>Bacteria</taxon>
        <taxon>Pseudomonadati</taxon>
        <taxon>Pseudomonadota</taxon>
        <taxon>Gammaproteobacteria</taxon>
        <taxon>Enterobacterales</taxon>
        <taxon>Enterobacteriaceae</taxon>
        <taxon>Cronobacter</taxon>
    </lineage>
</organism>
<keyword evidence="1" id="KW-0614">Plasmid</keyword>
<dbReference type="EMBL" id="KY978630">
    <property type="protein sequence ID" value="ASR82184.1"/>
    <property type="molecule type" value="Genomic_DNA"/>
</dbReference>
<accession>A0A222ZDN8</accession>
<protein>
    <submittedName>
        <fullName evidence="1">Regulatory protein AriR</fullName>
    </submittedName>
    <submittedName>
        <fullName evidence="2">Two-component-system connector protein AriR</fullName>
    </submittedName>
</protein>